<keyword evidence="7 13" id="KW-0675">Receptor</keyword>
<keyword evidence="4 10" id="KW-0812">Transmembrane</keyword>
<dbReference type="STRING" id="158441.A0A226EGL0"/>
<evidence type="ECO:0000256" key="3">
    <source>
        <dbReference type="ARBA" id="ARBA00022475"/>
    </source>
</evidence>
<evidence type="ECO:0000256" key="11">
    <source>
        <dbReference type="SAM" id="SignalP"/>
    </source>
</evidence>
<evidence type="ECO:0000256" key="5">
    <source>
        <dbReference type="ARBA" id="ARBA00022989"/>
    </source>
</evidence>
<feature type="domain" description="Ionotropic glutamate receptor C-terminal" evidence="12">
    <location>
        <begin position="380"/>
        <end position="642"/>
    </location>
</feature>
<dbReference type="PANTHER" id="PTHR42643:SF24">
    <property type="entry name" value="IONOTROPIC RECEPTOR 60A"/>
    <property type="match status" value="1"/>
</dbReference>
<evidence type="ECO:0000256" key="8">
    <source>
        <dbReference type="ARBA" id="ARBA00023180"/>
    </source>
</evidence>
<keyword evidence="14" id="KW-1185">Reference proteome</keyword>
<comment type="subcellular location">
    <subcellularLocation>
        <location evidence="1">Cell membrane</location>
        <topology evidence="1">Multi-pass membrane protein</topology>
    </subcellularLocation>
</comment>
<keyword evidence="5 10" id="KW-1133">Transmembrane helix</keyword>
<dbReference type="SUPFAM" id="SSF53850">
    <property type="entry name" value="Periplasmic binding protein-like II"/>
    <property type="match status" value="1"/>
</dbReference>
<dbReference type="EMBL" id="LNIX01000004">
    <property type="protein sequence ID" value="OXA56277.1"/>
    <property type="molecule type" value="Genomic_DNA"/>
</dbReference>
<dbReference type="InterPro" id="IPR001320">
    <property type="entry name" value="Iontro_rcpt_C"/>
</dbReference>
<reference evidence="13 14" key="1">
    <citation type="submission" date="2015-12" db="EMBL/GenBank/DDBJ databases">
        <title>The genome of Folsomia candida.</title>
        <authorList>
            <person name="Faddeeva A."/>
            <person name="Derks M.F."/>
            <person name="Anvar Y."/>
            <person name="Smit S."/>
            <person name="Van Straalen N."/>
            <person name="Roelofs D."/>
        </authorList>
    </citation>
    <scope>NUCLEOTIDE SEQUENCE [LARGE SCALE GENOMIC DNA]</scope>
    <source>
        <strain evidence="13 14">VU population</strain>
        <tissue evidence="13">Whole body</tissue>
    </source>
</reference>
<feature type="transmembrane region" description="Helical" evidence="10">
    <location>
        <begin position="381"/>
        <end position="402"/>
    </location>
</feature>
<comment type="similarity">
    <text evidence="2">Belongs to the glutamate-gated ion channel (TC 1.A.10.1) family.</text>
</comment>
<evidence type="ECO:0000256" key="9">
    <source>
        <dbReference type="SAM" id="MobiDB-lite"/>
    </source>
</evidence>
<accession>A0A226EGL0</accession>
<keyword evidence="6 10" id="KW-0472">Membrane</keyword>
<dbReference type="GO" id="GO:0015276">
    <property type="term" value="F:ligand-gated monoatomic ion channel activity"/>
    <property type="evidence" value="ECO:0007669"/>
    <property type="project" value="InterPro"/>
</dbReference>
<feature type="chain" id="PRO_5012195121" evidence="11">
    <location>
        <begin position="23"/>
        <end position="707"/>
    </location>
</feature>
<dbReference type="Proteomes" id="UP000198287">
    <property type="component" value="Unassembled WGS sequence"/>
</dbReference>
<dbReference type="Gene3D" id="1.10.287.70">
    <property type="match status" value="1"/>
</dbReference>
<evidence type="ECO:0000313" key="13">
    <source>
        <dbReference type="EMBL" id="OXA56277.1"/>
    </source>
</evidence>
<gene>
    <name evidence="13" type="ORF">Fcan01_10066</name>
</gene>
<feature type="signal peptide" evidence="11">
    <location>
        <begin position="1"/>
        <end position="22"/>
    </location>
</feature>
<dbReference type="InterPro" id="IPR052192">
    <property type="entry name" value="Insect_Ionotropic_Sensory_Rcpt"/>
</dbReference>
<dbReference type="GO" id="GO:0050906">
    <property type="term" value="P:detection of stimulus involved in sensory perception"/>
    <property type="evidence" value="ECO:0007669"/>
    <property type="project" value="UniProtKB-ARBA"/>
</dbReference>
<dbReference type="OrthoDB" id="6363928at2759"/>
<sequence length="707" mass="79112">MGCPSFVLAMLYISITVASISANYDISHVFGDEFNYYFRNFDIVFGVLNGESGEEVINPQSQARKEDESLKSSEKDQSGKSTFWNHIKNEKTLKNVTVAIMINLSQLGSLESVLDNIRRILSEIGDRHETNLKPYFVIAWQNPLTEKEEGEVISKKPGVTAGFDIDSDVYFTFLKCVDPKINAKISNNASEQNQTQKSTTSRGPFIVQIPTNITTCSSELAEIRIVEFYSIKNASFIELVDLQRGLTLVQKVIRRSNFKAAPLSTHGYPFRAKFSPKNDSFESGYEADQVKFLGESFNLSIVVSVGTGWLALRNNTLSGMGQQIISGEADISISASEVLPYRARYIQFLHPTYYTNLWGFFVQPPSSSFRDIFINAFTRDLWLTMLSTWILIVLAMFALSIVKRRLQTMHENDSILIQELIIWAAGAICQQGWHVCPESTCMKIIFIFALITGLVSYVAYSAALVSILSVKVMPIRNLDDIVNRGYTIFQDNQTINAMYVIQKLESEGVIPCIPQEKRSIRSEVALPKVLSPNEQSAFIGASDFFYPVAKEKMNDTAICNSISRVPIGGRPIRGGSFIRKGSPFKDFFNHRLLIMYERGIRYRLLETYFRQSAVMCLEKTGSTKDPLGFNDVYTAFIILILGYCLSLFILVLERIFPPTPGGNILFLCSKAILASIGFNTSRSTGGGDPISGKEPVVTTTGGYYGKF</sequence>
<keyword evidence="8" id="KW-0325">Glycoprotein</keyword>
<dbReference type="GO" id="GO:0005886">
    <property type="term" value="C:plasma membrane"/>
    <property type="evidence" value="ECO:0007669"/>
    <property type="project" value="UniProtKB-SubCell"/>
</dbReference>
<dbReference type="PANTHER" id="PTHR42643">
    <property type="entry name" value="IONOTROPIC RECEPTOR 20A-RELATED"/>
    <property type="match status" value="1"/>
</dbReference>
<feature type="transmembrane region" description="Helical" evidence="10">
    <location>
        <begin position="414"/>
        <end position="433"/>
    </location>
</feature>
<evidence type="ECO:0000256" key="10">
    <source>
        <dbReference type="SAM" id="Phobius"/>
    </source>
</evidence>
<evidence type="ECO:0000313" key="14">
    <source>
        <dbReference type="Proteomes" id="UP000198287"/>
    </source>
</evidence>
<evidence type="ECO:0000256" key="2">
    <source>
        <dbReference type="ARBA" id="ARBA00008685"/>
    </source>
</evidence>
<name>A0A226EGL0_FOLCA</name>
<proteinExistence type="inferred from homology"/>
<feature type="transmembrane region" description="Helical" evidence="10">
    <location>
        <begin position="632"/>
        <end position="652"/>
    </location>
</feature>
<keyword evidence="11" id="KW-0732">Signal</keyword>
<organism evidence="13 14">
    <name type="scientific">Folsomia candida</name>
    <name type="common">Springtail</name>
    <dbReference type="NCBI Taxonomy" id="158441"/>
    <lineage>
        <taxon>Eukaryota</taxon>
        <taxon>Metazoa</taxon>
        <taxon>Ecdysozoa</taxon>
        <taxon>Arthropoda</taxon>
        <taxon>Hexapoda</taxon>
        <taxon>Collembola</taxon>
        <taxon>Entomobryomorpha</taxon>
        <taxon>Isotomoidea</taxon>
        <taxon>Isotomidae</taxon>
        <taxon>Proisotominae</taxon>
        <taxon>Folsomia</taxon>
    </lineage>
</organism>
<evidence type="ECO:0000256" key="7">
    <source>
        <dbReference type="ARBA" id="ARBA00023170"/>
    </source>
</evidence>
<evidence type="ECO:0000256" key="4">
    <source>
        <dbReference type="ARBA" id="ARBA00022692"/>
    </source>
</evidence>
<dbReference type="Pfam" id="PF00060">
    <property type="entry name" value="Lig_chan"/>
    <property type="match status" value="1"/>
</dbReference>
<feature type="region of interest" description="Disordered" evidence="9">
    <location>
        <begin position="59"/>
        <end position="80"/>
    </location>
</feature>
<dbReference type="AlphaFoldDB" id="A0A226EGL0"/>
<comment type="caution">
    <text evidence="13">The sequence shown here is derived from an EMBL/GenBank/DDBJ whole genome shotgun (WGS) entry which is preliminary data.</text>
</comment>
<evidence type="ECO:0000259" key="12">
    <source>
        <dbReference type="Pfam" id="PF00060"/>
    </source>
</evidence>
<keyword evidence="3" id="KW-1003">Cell membrane</keyword>
<evidence type="ECO:0000256" key="6">
    <source>
        <dbReference type="ARBA" id="ARBA00023136"/>
    </source>
</evidence>
<feature type="transmembrane region" description="Helical" evidence="10">
    <location>
        <begin position="445"/>
        <end position="468"/>
    </location>
</feature>
<feature type="compositionally biased region" description="Basic and acidic residues" evidence="9">
    <location>
        <begin position="63"/>
        <end position="78"/>
    </location>
</feature>
<evidence type="ECO:0000256" key="1">
    <source>
        <dbReference type="ARBA" id="ARBA00004651"/>
    </source>
</evidence>
<protein>
    <submittedName>
        <fullName evidence="13">Glutamate receptor ionotropic, kainate 2</fullName>
    </submittedName>
</protein>
<dbReference type="Gene3D" id="3.40.190.10">
    <property type="entry name" value="Periplasmic binding protein-like II"/>
    <property type="match status" value="1"/>
</dbReference>